<dbReference type="GO" id="GO:0000228">
    <property type="term" value="C:nuclear chromosome"/>
    <property type="evidence" value="ECO:0007669"/>
    <property type="project" value="TreeGrafter"/>
</dbReference>
<keyword evidence="1 2" id="KW-0103">Bromodomain</keyword>
<dbReference type="InterPro" id="IPR047171">
    <property type="entry name" value="BAZ1A"/>
</dbReference>
<comment type="caution">
    <text evidence="4">The sequence shown here is derived from an EMBL/GenBank/DDBJ whole genome shotgun (WGS) entry which is preliminary data.</text>
</comment>
<dbReference type="GO" id="GO:0045740">
    <property type="term" value="P:positive regulation of DNA replication"/>
    <property type="evidence" value="ECO:0007669"/>
    <property type="project" value="TreeGrafter"/>
</dbReference>
<name>A0A7J8IGD0_ROUAE</name>
<dbReference type="CDD" id="cd05504">
    <property type="entry name" value="Bromo_Acf1_like"/>
    <property type="match status" value="1"/>
</dbReference>
<gene>
    <name evidence="4" type="ORF">HJG63_001369</name>
</gene>
<dbReference type="PROSITE" id="PS50014">
    <property type="entry name" value="BROMODOMAIN_2"/>
    <property type="match status" value="1"/>
</dbReference>
<dbReference type="PANTHER" id="PTHR46510:SF1">
    <property type="entry name" value="BROMODOMAIN ADJACENT TO ZINC FINGER DOMAIN PROTEIN 1A"/>
    <property type="match status" value="1"/>
</dbReference>
<organism evidence="4 5">
    <name type="scientific">Rousettus aegyptiacus</name>
    <name type="common">Egyptian fruit bat</name>
    <name type="synonym">Pteropus aegyptiacus</name>
    <dbReference type="NCBI Taxonomy" id="9407"/>
    <lineage>
        <taxon>Eukaryota</taxon>
        <taxon>Metazoa</taxon>
        <taxon>Chordata</taxon>
        <taxon>Craniata</taxon>
        <taxon>Vertebrata</taxon>
        <taxon>Euteleostomi</taxon>
        <taxon>Mammalia</taxon>
        <taxon>Eutheria</taxon>
        <taxon>Laurasiatheria</taxon>
        <taxon>Chiroptera</taxon>
        <taxon>Yinpterochiroptera</taxon>
        <taxon>Pteropodoidea</taxon>
        <taxon>Pteropodidae</taxon>
        <taxon>Rousettinae</taxon>
        <taxon>Rousettus</taxon>
    </lineage>
</organism>
<dbReference type="PROSITE" id="PS00633">
    <property type="entry name" value="BROMODOMAIN_1"/>
    <property type="match status" value="1"/>
</dbReference>
<dbReference type="Gene3D" id="1.20.920.10">
    <property type="entry name" value="Bromodomain-like"/>
    <property type="match status" value="1"/>
</dbReference>
<dbReference type="InterPro" id="IPR001487">
    <property type="entry name" value="Bromodomain"/>
</dbReference>
<evidence type="ECO:0000256" key="2">
    <source>
        <dbReference type="PROSITE-ProRule" id="PRU00035"/>
    </source>
</evidence>
<reference evidence="4 5" key="1">
    <citation type="journal article" date="2020" name="Nature">
        <title>Six reference-quality genomes reveal evolution of bat adaptations.</title>
        <authorList>
            <person name="Jebb D."/>
            <person name="Huang Z."/>
            <person name="Pippel M."/>
            <person name="Hughes G.M."/>
            <person name="Lavrichenko K."/>
            <person name="Devanna P."/>
            <person name="Winkler S."/>
            <person name="Jermiin L.S."/>
            <person name="Skirmuntt E.C."/>
            <person name="Katzourakis A."/>
            <person name="Burkitt-Gray L."/>
            <person name="Ray D.A."/>
            <person name="Sullivan K.A.M."/>
            <person name="Roscito J.G."/>
            <person name="Kirilenko B.M."/>
            <person name="Davalos L.M."/>
            <person name="Corthals A.P."/>
            <person name="Power M.L."/>
            <person name="Jones G."/>
            <person name="Ransome R.D."/>
            <person name="Dechmann D.K.N."/>
            <person name="Locatelli A.G."/>
            <person name="Puechmaille S.J."/>
            <person name="Fedrigo O."/>
            <person name="Jarvis E.D."/>
            <person name="Hiller M."/>
            <person name="Vernes S.C."/>
            <person name="Myers E.W."/>
            <person name="Teeling E.C."/>
        </authorList>
    </citation>
    <scope>NUCLEOTIDE SEQUENCE [LARGE SCALE GENOMIC DNA]</scope>
    <source>
        <strain evidence="4">MRouAeg1</strain>
        <tissue evidence="4">Muscle</tissue>
    </source>
</reference>
<proteinExistence type="predicted"/>
<dbReference type="PRINTS" id="PR00503">
    <property type="entry name" value="BROMODOMAIN"/>
</dbReference>
<dbReference type="InterPro" id="IPR018359">
    <property type="entry name" value="Bromodomain_CS"/>
</dbReference>
<accession>A0A7J8IGD0</accession>
<keyword evidence="5" id="KW-1185">Reference proteome</keyword>
<dbReference type="EMBL" id="JACASE010000003">
    <property type="protein sequence ID" value="KAF6483235.1"/>
    <property type="molecule type" value="Genomic_DNA"/>
</dbReference>
<dbReference type="GO" id="GO:0006338">
    <property type="term" value="P:chromatin remodeling"/>
    <property type="evidence" value="ECO:0007669"/>
    <property type="project" value="InterPro"/>
</dbReference>
<feature type="domain" description="Bromo" evidence="3">
    <location>
        <begin position="28"/>
        <end position="98"/>
    </location>
</feature>
<evidence type="ECO:0000313" key="5">
    <source>
        <dbReference type="Proteomes" id="UP000593571"/>
    </source>
</evidence>
<dbReference type="GO" id="GO:0008623">
    <property type="term" value="C:CHRAC"/>
    <property type="evidence" value="ECO:0007669"/>
    <property type="project" value="TreeGrafter"/>
</dbReference>
<dbReference type="SMART" id="SM00297">
    <property type="entry name" value="BROMO"/>
    <property type="match status" value="1"/>
</dbReference>
<sequence>MTLNRRSSGRQGGVHELSAFEQLVVELVRHDDSWPFLKLVSKIQVPDYYDIIKKPIALNIIREKVNKCEYKLASEFIDDIELMFSNCFEYNPRNTSEAKAGTRLQAFFHIQAQKLGLHVTTGNVDQVGTPPAAKKSRI</sequence>
<dbReference type="Pfam" id="PF00439">
    <property type="entry name" value="Bromodomain"/>
    <property type="match status" value="1"/>
</dbReference>
<dbReference type="SUPFAM" id="SSF47370">
    <property type="entry name" value="Bromodomain"/>
    <property type="match status" value="1"/>
</dbReference>
<dbReference type="FunFam" id="1.20.920.10:FF:000029">
    <property type="entry name" value="Bromodomain adjacent to zinc finger domain protein 1A"/>
    <property type="match status" value="1"/>
</dbReference>
<dbReference type="GO" id="GO:0031445">
    <property type="term" value="P:regulation of heterochromatin formation"/>
    <property type="evidence" value="ECO:0007669"/>
    <property type="project" value="TreeGrafter"/>
</dbReference>
<dbReference type="InterPro" id="IPR037325">
    <property type="entry name" value="Acf1_Bromo"/>
</dbReference>
<evidence type="ECO:0000256" key="1">
    <source>
        <dbReference type="ARBA" id="ARBA00023117"/>
    </source>
</evidence>
<protein>
    <submittedName>
        <fullName evidence="4">Bromodomain adjacent to zinc finger domain 1A</fullName>
    </submittedName>
</protein>
<evidence type="ECO:0000259" key="3">
    <source>
        <dbReference type="PROSITE" id="PS50014"/>
    </source>
</evidence>
<dbReference type="AlphaFoldDB" id="A0A7J8IGD0"/>
<dbReference type="GO" id="GO:0006355">
    <property type="term" value="P:regulation of DNA-templated transcription"/>
    <property type="evidence" value="ECO:0007669"/>
    <property type="project" value="TreeGrafter"/>
</dbReference>
<dbReference type="PANTHER" id="PTHR46510">
    <property type="entry name" value="BROMODOMAIN ADJACENT TO ZINC FINGER DOMAIN PROTEIN 1A"/>
    <property type="match status" value="1"/>
</dbReference>
<dbReference type="InterPro" id="IPR036427">
    <property type="entry name" value="Bromodomain-like_sf"/>
</dbReference>
<evidence type="ECO:0000313" key="4">
    <source>
        <dbReference type="EMBL" id="KAF6483235.1"/>
    </source>
</evidence>
<dbReference type="GO" id="GO:0003677">
    <property type="term" value="F:DNA binding"/>
    <property type="evidence" value="ECO:0007669"/>
    <property type="project" value="TreeGrafter"/>
</dbReference>
<dbReference type="Proteomes" id="UP000593571">
    <property type="component" value="Unassembled WGS sequence"/>
</dbReference>